<evidence type="ECO:0000256" key="4">
    <source>
        <dbReference type="ARBA" id="ARBA00007974"/>
    </source>
</evidence>
<keyword evidence="9" id="KW-0326">Glycosidase</keyword>
<keyword evidence="6" id="KW-0574">Periplasm</keyword>
<accession>A0ABU5GSC0</accession>
<dbReference type="InterPro" id="IPR019301">
    <property type="entry name" value="Flagellar_prot_FlgJ_N"/>
</dbReference>
<dbReference type="PANTHER" id="PTHR33308">
    <property type="entry name" value="PEPTIDOGLYCAN HYDROLASE FLGJ"/>
    <property type="match status" value="1"/>
</dbReference>
<keyword evidence="13" id="KW-0966">Cell projection</keyword>
<keyword evidence="13" id="KW-0282">Flagellum</keyword>
<reference evidence="13 14" key="1">
    <citation type="submission" date="2023-12" db="EMBL/GenBank/DDBJ databases">
        <title>Denitrificimonas halotolerans sp. nov.,a novel species isolated from landfill leachate.</title>
        <authorList>
            <person name="Wang S."/>
        </authorList>
    </citation>
    <scope>NUCLEOTIDE SEQUENCE [LARGE SCALE GENOMIC DNA]</scope>
    <source>
        <strain evidence="13 14">JX-1</strain>
    </source>
</reference>
<evidence type="ECO:0000256" key="3">
    <source>
        <dbReference type="ARBA" id="ARBA00006880"/>
    </source>
</evidence>
<evidence type="ECO:0000256" key="8">
    <source>
        <dbReference type="ARBA" id="ARBA00022801"/>
    </source>
</evidence>
<evidence type="ECO:0000256" key="11">
    <source>
        <dbReference type="ARBA" id="ARBA00030835"/>
    </source>
</evidence>
<evidence type="ECO:0000256" key="6">
    <source>
        <dbReference type="ARBA" id="ARBA00022764"/>
    </source>
</evidence>
<dbReference type="InterPro" id="IPR013377">
    <property type="entry name" value="FlgJ"/>
</dbReference>
<keyword evidence="10" id="KW-0961">Cell wall biogenesis/degradation</keyword>
<evidence type="ECO:0000256" key="7">
    <source>
        <dbReference type="ARBA" id="ARBA00022795"/>
    </source>
</evidence>
<dbReference type="Pfam" id="PF01832">
    <property type="entry name" value="Glucosaminidase"/>
    <property type="match status" value="1"/>
</dbReference>
<dbReference type="InterPro" id="IPR002901">
    <property type="entry name" value="MGlyc_endo_b_GlcNAc-like_dom"/>
</dbReference>
<dbReference type="GO" id="GO:0016787">
    <property type="term" value="F:hydrolase activity"/>
    <property type="evidence" value="ECO:0007669"/>
    <property type="project" value="UniProtKB-KW"/>
</dbReference>
<evidence type="ECO:0000256" key="10">
    <source>
        <dbReference type="ARBA" id="ARBA00023316"/>
    </source>
</evidence>
<keyword evidence="8 13" id="KW-0378">Hydrolase</keyword>
<dbReference type="EMBL" id="JAXIVU010000011">
    <property type="protein sequence ID" value="MDY7219694.1"/>
    <property type="molecule type" value="Genomic_DNA"/>
</dbReference>
<dbReference type="Pfam" id="PF10135">
    <property type="entry name" value="Rod-binding"/>
    <property type="match status" value="1"/>
</dbReference>
<dbReference type="Gene3D" id="2.10.70.40">
    <property type="entry name" value="peptidoglycan hydrolase"/>
    <property type="match status" value="1"/>
</dbReference>
<dbReference type="InterPro" id="IPR051056">
    <property type="entry name" value="Glycosyl_Hydrolase_73"/>
</dbReference>
<evidence type="ECO:0000256" key="2">
    <source>
        <dbReference type="ARBA" id="ARBA00004418"/>
    </source>
</evidence>
<dbReference type="Gene3D" id="1.10.530.10">
    <property type="match status" value="1"/>
</dbReference>
<name>A0ABU5GSC0_9GAMM</name>
<keyword evidence="13" id="KW-0969">Cilium</keyword>
<feature type="domain" description="Mannosyl-glycoprotein endo-beta-N-acetylglucosamidase-like" evidence="12">
    <location>
        <begin position="170"/>
        <end position="332"/>
    </location>
</feature>
<keyword evidence="14" id="KW-1185">Reference proteome</keyword>
<dbReference type="PANTHER" id="PTHR33308:SF9">
    <property type="entry name" value="PEPTIDOGLYCAN HYDROLASE FLGJ"/>
    <property type="match status" value="1"/>
</dbReference>
<comment type="function">
    <text evidence="1">Flagellum-specific muramidase which hydrolyzes the peptidoglycan layer to assemble the rod structure in the periplasmic space.</text>
</comment>
<evidence type="ECO:0000313" key="14">
    <source>
        <dbReference type="Proteomes" id="UP001294570"/>
    </source>
</evidence>
<dbReference type="NCBIfam" id="TIGR02541">
    <property type="entry name" value="flagell_FlgJ"/>
    <property type="match status" value="1"/>
</dbReference>
<keyword evidence="7" id="KW-1005">Bacterial flagellum biogenesis</keyword>
<dbReference type="SMART" id="SM00047">
    <property type="entry name" value="LYZ2"/>
    <property type="match status" value="1"/>
</dbReference>
<comment type="similarity">
    <text evidence="3">In the N-terminal section; belongs to the FlgJ family.</text>
</comment>
<sequence>MTVKPLDAQFALDMQGLERLKQSARYNPEEGLEQTARQFEALFVQMMLKSMRDTVPDSGLTDSNHRQFYTTLLDQQLAQTVASRGVGLAEQLVSQLKGQLPAGAPLEPEHGLIAGIPRGQPRLLNADLAVVPSNTFDSAFRVPVNTPVQQLTQTAPVATVNPRTQIEQNSAQAPSHVTAFVERLQGAAQRASDVTGVPSELILAQAALETGWGRYEITTADGRNSHNLFGIKAGNHWQGQTTDIVTHEYINGQRVAMTDRFRVYDSFEASFTDYARLISQNPRYAGVVNAATPQQAAQALQTGGYATDPSYGDKLVGVMQTIGKVAKPAQFAVAQQRNFLSQTR</sequence>
<evidence type="ECO:0000259" key="12">
    <source>
        <dbReference type="SMART" id="SM00047"/>
    </source>
</evidence>
<evidence type="ECO:0000256" key="1">
    <source>
        <dbReference type="ARBA" id="ARBA00002954"/>
    </source>
</evidence>
<proteinExistence type="inferred from homology"/>
<evidence type="ECO:0000256" key="9">
    <source>
        <dbReference type="ARBA" id="ARBA00023295"/>
    </source>
</evidence>
<comment type="subcellular location">
    <subcellularLocation>
        <location evidence="2">Periplasm</location>
    </subcellularLocation>
</comment>
<gene>
    <name evidence="13" type="primary">flgJ</name>
    <name evidence="13" type="ORF">TOI97_08975</name>
</gene>
<dbReference type="RefSeq" id="WP_321553782.1">
    <property type="nucleotide sequence ID" value="NZ_JAXIVU010000011.1"/>
</dbReference>
<protein>
    <recommendedName>
        <fullName evidence="5">Peptidoglycan hydrolase FlgJ</fullName>
    </recommendedName>
    <alternativeName>
        <fullName evidence="11">Muramidase FlgJ</fullName>
    </alternativeName>
</protein>
<comment type="caution">
    <text evidence="13">The sequence shown here is derived from an EMBL/GenBank/DDBJ whole genome shotgun (WGS) entry which is preliminary data.</text>
</comment>
<comment type="similarity">
    <text evidence="4">In the C-terminal section; belongs to the glycosyl hydrolase 73 family.</text>
</comment>
<organism evidence="13 14">
    <name type="scientific">Denitrificimonas halotolerans</name>
    <dbReference type="NCBI Taxonomy" id="3098930"/>
    <lineage>
        <taxon>Bacteria</taxon>
        <taxon>Pseudomonadati</taxon>
        <taxon>Pseudomonadota</taxon>
        <taxon>Gammaproteobacteria</taxon>
        <taxon>Pseudomonadales</taxon>
        <taxon>Pseudomonadaceae</taxon>
        <taxon>Denitrificimonas</taxon>
    </lineage>
</organism>
<evidence type="ECO:0000313" key="13">
    <source>
        <dbReference type="EMBL" id="MDY7219694.1"/>
    </source>
</evidence>
<evidence type="ECO:0000256" key="5">
    <source>
        <dbReference type="ARBA" id="ARBA00013433"/>
    </source>
</evidence>
<dbReference type="Proteomes" id="UP001294570">
    <property type="component" value="Unassembled WGS sequence"/>
</dbReference>
<dbReference type="PRINTS" id="PR01002">
    <property type="entry name" value="FLGFLGJ"/>
</dbReference>